<dbReference type="AlphaFoldDB" id="A0A7U7PR08"/>
<proteinExistence type="predicted"/>
<keyword evidence="2" id="KW-1185">Reference proteome</keyword>
<reference evidence="1" key="2">
    <citation type="submission" date="2022-04" db="EMBL/GenBank/DDBJ databases">
        <title>Genomic draft of R. solanacearum strain IPO1609, a phylotype IIB1/biovar 2/race 3 strain isolated from potato in Europe.</title>
        <authorList>
            <person name="Boucher C."/>
            <person name="Carrere S."/>
            <person name="Dossat C."/>
            <person name="Elbaz M."/>
            <person name="Genin S."/>
            <person name="Gouzy J."/>
            <person name="Prior P."/>
            <person name="Segurens B."/>
            <person name="Wincker P."/>
        </authorList>
    </citation>
    <scope>NUCLEOTIDE SEQUENCE</scope>
    <source>
        <strain evidence="1">IPO1609</strain>
    </source>
</reference>
<evidence type="ECO:0000313" key="1">
    <source>
        <dbReference type="EMBL" id="CEJ17564.1"/>
    </source>
</evidence>
<protein>
    <submittedName>
        <fullName evidence="1">Uncharacterized protein</fullName>
    </submittedName>
</protein>
<evidence type="ECO:0000313" key="2">
    <source>
        <dbReference type="Proteomes" id="UP000053470"/>
    </source>
</evidence>
<organism evidence="1 2">
    <name type="scientific">Ralstonia solanacearum IPO1609</name>
    <dbReference type="NCBI Taxonomy" id="564066"/>
    <lineage>
        <taxon>Bacteria</taxon>
        <taxon>Pseudomonadati</taxon>
        <taxon>Pseudomonadota</taxon>
        <taxon>Betaproteobacteria</taxon>
        <taxon>Burkholderiales</taxon>
        <taxon>Burkholderiaceae</taxon>
        <taxon>Ralstonia</taxon>
        <taxon>Ralstonia solanacearum species complex</taxon>
    </lineage>
</organism>
<reference evidence="1" key="1">
    <citation type="submission" date="2014-11" db="EMBL/GenBank/DDBJ databases">
        <authorList>
            <person name="Genoscope - CEA"/>
        </authorList>
    </citation>
    <scope>NUCLEOTIDE SEQUENCE</scope>
    <source>
        <strain evidence="1">IPO1609</strain>
    </source>
</reference>
<name>A0A7U7PR08_RALSL</name>
<accession>A0A7U7PR08</accession>
<dbReference type="Proteomes" id="UP000053470">
    <property type="component" value="Unassembled WGS sequence"/>
</dbReference>
<gene>
    <name evidence="1" type="ORF">RSIPO_04260</name>
</gene>
<dbReference type="RefSeq" id="WP_003264881.1">
    <property type="nucleotide sequence ID" value="NZ_LN651281.1"/>
</dbReference>
<sequence length="193" mass="21433">MAELQIDRTETIDTLGMIALAEAVGFDDLEFTPLVREMLLASPLRLEHGAVTLAVGNGEKRIVFESASDIDDDGTACLREAVFIVLPEAAPDAELPSPIFEKVRKHASQRSHVCLFYRNRDGRELLDVFRAHIWGGVEWYSRSAGTVYREGLLFSAGWDRHVSLHVANGLEKYARELPDGTGLSISLITPLER</sequence>
<dbReference type="EMBL" id="LN651281">
    <property type="protein sequence ID" value="CEJ17564.1"/>
    <property type="molecule type" value="Genomic_DNA"/>
</dbReference>